<evidence type="ECO:0000256" key="1">
    <source>
        <dbReference type="SAM" id="Phobius"/>
    </source>
</evidence>
<dbReference type="Proteomes" id="UP000727456">
    <property type="component" value="Unassembled WGS sequence"/>
</dbReference>
<evidence type="ECO:0000313" key="2">
    <source>
        <dbReference type="EMBL" id="NIJ06837.1"/>
    </source>
</evidence>
<dbReference type="RefSeq" id="WP_167071542.1">
    <property type="nucleotide sequence ID" value="NZ_JAAOZC010000001.1"/>
</dbReference>
<keyword evidence="3" id="KW-1185">Reference proteome</keyword>
<name>A0ABX0TR24_9SPHN</name>
<feature type="transmembrane region" description="Helical" evidence="1">
    <location>
        <begin position="62"/>
        <end position="81"/>
    </location>
</feature>
<evidence type="ECO:0008006" key="4">
    <source>
        <dbReference type="Google" id="ProtNLM"/>
    </source>
</evidence>
<gene>
    <name evidence="2" type="ORF">FHS31_000419</name>
</gene>
<keyword evidence="1" id="KW-0472">Membrane</keyword>
<keyword evidence="1" id="KW-0812">Transmembrane</keyword>
<evidence type="ECO:0000313" key="3">
    <source>
        <dbReference type="Proteomes" id="UP000727456"/>
    </source>
</evidence>
<sequence>MSDIGKAKADAARAREQVLATAQEIQGRLRPKRIAGEAVEGIKRKGEAIAEGAVEAAKSRPLVTGAAAAGVAALLGIGLFTRFRKSEEEE</sequence>
<organism evidence="2 3">
    <name type="scientific">Sphingomonas vulcanisoli</name>
    <dbReference type="NCBI Taxonomy" id="1658060"/>
    <lineage>
        <taxon>Bacteria</taxon>
        <taxon>Pseudomonadati</taxon>
        <taxon>Pseudomonadota</taxon>
        <taxon>Alphaproteobacteria</taxon>
        <taxon>Sphingomonadales</taxon>
        <taxon>Sphingomonadaceae</taxon>
        <taxon>Sphingomonas</taxon>
    </lineage>
</organism>
<protein>
    <recommendedName>
        <fullName evidence="4">DUF3618 domain-containing protein</fullName>
    </recommendedName>
</protein>
<comment type="caution">
    <text evidence="2">The sequence shown here is derived from an EMBL/GenBank/DDBJ whole genome shotgun (WGS) entry which is preliminary data.</text>
</comment>
<proteinExistence type="predicted"/>
<dbReference type="EMBL" id="JAAOZC010000001">
    <property type="protein sequence ID" value="NIJ06837.1"/>
    <property type="molecule type" value="Genomic_DNA"/>
</dbReference>
<accession>A0ABX0TR24</accession>
<keyword evidence="1" id="KW-1133">Transmembrane helix</keyword>
<reference evidence="2 3" key="1">
    <citation type="submission" date="2020-03" db="EMBL/GenBank/DDBJ databases">
        <title>Genomic Encyclopedia of Type Strains, Phase III (KMG-III): the genomes of soil and plant-associated and newly described type strains.</title>
        <authorList>
            <person name="Whitman W."/>
        </authorList>
    </citation>
    <scope>NUCLEOTIDE SEQUENCE [LARGE SCALE GENOMIC DNA]</scope>
    <source>
        <strain evidence="2 3">CECT 8804</strain>
    </source>
</reference>